<name>A0A211ZHY6_9PROT</name>
<keyword evidence="2" id="KW-0732">Signal</keyword>
<comment type="subcellular location">
    <subcellularLocation>
        <location evidence="2">Cell membrane</location>
        <topology evidence="2">Lipid-anchor</topology>
    </subcellularLocation>
</comment>
<comment type="similarity">
    <text evidence="1 2">Belongs to the outer membrane factor (OMF) (TC 1.B.17) family.</text>
</comment>
<evidence type="ECO:0000313" key="5">
    <source>
        <dbReference type="Proteomes" id="UP000196655"/>
    </source>
</evidence>
<organism evidence="4 5">
    <name type="scientific">Inquilinus limosus</name>
    <dbReference type="NCBI Taxonomy" id="171674"/>
    <lineage>
        <taxon>Bacteria</taxon>
        <taxon>Pseudomonadati</taxon>
        <taxon>Pseudomonadota</taxon>
        <taxon>Alphaproteobacteria</taxon>
        <taxon>Rhodospirillales</taxon>
        <taxon>Rhodospirillaceae</taxon>
        <taxon>Inquilinus</taxon>
    </lineage>
</organism>
<protein>
    <recommendedName>
        <fullName evidence="6">RND transporter</fullName>
    </recommendedName>
</protein>
<dbReference type="InterPro" id="IPR010131">
    <property type="entry name" value="MdtP/NodT-like"/>
</dbReference>
<dbReference type="Gene3D" id="1.20.1600.10">
    <property type="entry name" value="Outer membrane efflux proteins (OEP)"/>
    <property type="match status" value="1"/>
</dbReference>
<keyword evidence="2" id="KW-0472">Membrane</keyword>
<feature type="compositionally biased region" description="Polar residues" evidence="3">
    <location>
        <begin position="121"/>
        <end position="133"/>
    </location>
</feature>
<dbReference type="PANTHER" id="PTHR30203:SF33">
    <property type="entry name" value="BLR4455 PROTEIN"/>
    <property type="match status" value="1"/>
</dbReference>
<dbReference type="Pfam" id="PF02321">
    <property type="entry name" value="OEP"/>
    <property type="match status" value="2"/>
</dbReference>
<keyword evidence="2" id="KW-1134">Transmembrane beta strand</keyword>
<keyword evidence="2" id="KW-0449">Lipoprotein</keyword>
<dbReference type="PANTHER" id="PTHR30203">
    <property type="entry name" value="OUTER MEMBRANE CATION EFFLUX PROTEIN"/>
    <property type="match status" value="1"/>
</dbReference>
<dbReference type="GO" id="GO:0015562">
    <property type="term" value="F:efflux transmembrane transporter activity"/>
    <property type="evidence" value="ECO:0007669"/>
    <property type="project" value="InterPro"/>
</dbReference>
<dbReference type="Proteomes" id="UP000196655">
    <property type="component" value="Unassembled WGS sequence"/>
</dbReference>
<proteinExistence type="inferred from homology"/>
<keyword evidence="2" id="KW-0564">Palmitate</keyword>
<accession>A0A211ZHY6</accession>
<comment type="caution">
    <text evidence="4">The sequence shown here is derived from an EMBL/GenBank/DDBJ whole genome shotgun (WGS) entry which is preliminary data.</text>
</comment>
<evidence type="ECO:0008006" key="6">
    <source>
        <dbReference type="Google" id="ProtNLM"/>
    </source>
</evidence>
<dbReference type="STRING" id="1122125.GCA_000423185_00328"/>
<keyword evidence="2" id="KW-0812">Transmembrane</keyword>
<evidence type="ECO:0000256" key="2">
    <source>
        <dbReference type="RuleBase" id="RU362097"/>
    </source>
</evidence>
<evidence type="ECO:0000256" key="3">
    <source>
        <dbReference type="SAM" id="MobiDB-lite"/>
    </source>
</evidence>
<dbReference type="NCBIfam" id="TIGR01845">
    <property type="entry name" value="outer_NodT"/>
    <property type="match status" value="1"/>
</dbReference>
<dbReference type="AlphaFoldDB" id="A0A211ZHY6"/>
<dbReference type="SUPFAM" id="SSF56954">
    <property type="entry name" value="Outer membrane efflux proteins (OEP)"/>
    <property type="match status" value="1"/>
</dbReference>
<reference evidence="5" key="1">
    <citation type="submission" date="2017-05" db="EMBL/GenBank/DDBJ databases">
        <authorList>
            <person name="Macchi M."/>
            <person name="Festa S."/>
            <person name="Coppotelli B.M."/>
            <person name="Morelli I.S."/>
        </authorList>
    </citation>
    <scope>NUCLEOTIDE SEQUENCE [LARGE SCALE GENOMIC DNA]</scope>
    <source>
        <strain evidence="5">I</strain>
    </source>
</reference>
<dbReference type="EMBL" id="NHON01000050">
    <property type="protein sequence ID" value="OWJ64784.1"/>
    <property type="molecule type" value="Genomic_DNA"/>
</dbReference>
<evidence type="ECO:0000313" key="4">
    <source>
        <dbReference type="EMBL" id="OWJ64784.1"/>
    </source>
</evidence>
<dbReference type="InterPro" id="IPR003423">
    <property type="entry name" value="OMP_efflux"/>
</dbReference>
<keyword evidence="5" id="KW-1185">Reference proteome</keyword>
<dbReference type="Gene3D" id="2.20.200.10">
    <property type="entry name" value="Outer membrane efflux proteins (OEP)"/>
    <property type="match status" value="1"/>
</dbReference>
<evidence type="ECO:0000256" key="1">
    <source>
        <dbReference type="ARBA" id="ARBA00007613"/>
    </source>
</evidence>
<feature type="chain" id="PRO_5011814419" description="RND transporter" evidence="2">
    <location>
        <begin position="28"/>
        <end position="507"/>
    </location>
</feature>
<feature type="signal peptide" evidence="2">
    <location>
        <begin position="1"/>
        <end position="27"/>
    </location>
</feature>
<sequence length="507" mass="53521">MTIIVKTHLLRGVASLTALILAGCAVGPDFQRPAAPGVSQYTPGTALAQTASANVPGGGAQTIRNGRDIPGDWWRVFRSDTLNRLVAEALKANPDIQSAQATLRQAQENVAAGQGALFPTVSGSTSGTREQSNSTGATATGGTRTVTSVYNVTTASVDVSYDLDVWGGTRRNIESLQATADYERFQLEASYLTIANNVVTAAIQEASLRAQIKATEEIIRTERSFLGILQQQFALGGISQADVAAQQATVAQDEALLPPLQKQLAQQRNQLAVYLGRFPSEISGDDFELASLTLPGDLPLSLPSQLVEQRPDIRSSESQLHSASAKIGVAIANMLPQITLSASYGSSASSFGDLFSPGTVAWNIAGKVVQTIFDGGTLLSDKRAAEAGFDVAAAQYRSTVLSAFQDVADALHAIQYDADTLKAQLAAERAAQRSLTIARNQYQAGATTYTTVLTAQTALLNARISRIQAQAARLSDTAALYQALGGGWWNRSDVPAGRKQPTPSLPD</sequence>
<feature type="region of interest" description="Disordered" evidence="3">
    <location>
        <begin position="117"/>
        <end position="141"/>
    </location>
</feature>
<dbReference type="GO" id="GO:0005886">
    <property type="term" value="C:plasma membrane"/>
    <property type="evidence" value="ECO:0007669"/>
    <property type="project" value="UniProtKB-SubCell"/>
</dbReference>
<dbReference type="OrthoDB" id="9783100at2"/>
<dbReference type="PROSITE" id="PS51257">
    <property type="entry name" value="PROKAR_LIPOPROTEIN"/>
    <property type="match status" value="1"/>
</dbReference>
<gene>
    <name evidence="4" type="ORF">BWR60_23125</name>
</gene>